<evidence type="ECO:0000313" key="4">
    <source>
        <dbReference type="Proteomes" id="UP001206890"/>
    </source>
</evidence>
<dbReference type="InterPro" id="IPR022566">
    <property type="entry name" value="DUF2613"/>
</dbReference>
<gene>
    <name evidence="3" type="ORF">AB6N35_04310</name>
    <name evidence="2" type="ORF">M3D93_10550</name>
</gene>
<dbReference type="Pfam" id="PF11021">
    <property type="entry name" value="DUF2613"/>
    <property type="match status" value="1"/>
</dbReference>
<evidence type="ECO:0000313" key="2">
    <source>
        <dbReference type="EMBL" id="MCT2118188.1"/>
    </source>
</evidence>
<proteinExistence type="predicted"/>
<reference evidence="3" key="3">
    <citation type="submission" date="2024-07" db="EMBL/GenBank/DDBJ databases">
        <authorList>
            <person name="Wildschutte H."/>
        </authorList>
    </citation>
    <scope>NUCLEOTIDE SEQUENCE</scope>
    <source>
        <strain evidence="3">N60</strain>
    </source>
</reference>
<dbReference type="AlphaFoldDB" id="A0AAW5Q7K6"/>
<keyword evidence="5" id="KW-1185">Reference proteome</keyword>
<feature type="transmembrane region" description="Helical" evidence="1">
    <location>
        <begin position="12"/>
        <end position="32"/>
    </location>
</feature>
<keyword evidence="1" id="KW-0472">Membrane</keyword>
<evidence type="ECO:0000256" key="1">
    <source>
        <dbReference type="SAM" id="Phobius"/>
    </source>
</evidence>
<dbReference type="EMBL" id="JALXTC010000047">
    <property type="protein sequence ID" value="MCT2118188.1"/>
    <property type="molecule type" value="Genomic_DNA"/>
</dbReference>
<reference evidence="5" key="2">
    <citation type="submission" date="2024-07" db="EMBL/GenBank/DDBJ databases">
        <title>Pseudomonas strain that inhibits Aeromonas fish pathogens.</title>
        <authorList>
            <person name="Wildschutte H."/>
        </authorList>
    </citation>
    <scope>NUCLEOTIDE SEQUENCE [LARGE SCALE GENOMIC DNA]</scope>
    <source>
        <strain evidence="5">n60</strain>
    </source>
</reference>
<sequence>MNPRETTMSFGTGALASAVGGIVLGGIVAFGVNTTMAENSIPDVPQPPADQALLGQVEYGAR</sequence>
<dbReference type="Proteomes" id="UP001560293">
    <property type="component" value="Unassembled WGS sequence"/>
</dbReference>
<evidence type="ECO:0000313" key="3">
    <source>
        <dbReference type="EMBL" id="MEX6463583.1"/>
    </source>
</evidence>
<comment type="caution">
    <text evidence="2">The sequence shown here is derived from an EMBL/GenBank/DDBJ whole genome shotgun (WGS) entry which is preliminary data.</text>
</comment>
<organism evidence="2 4">
    <name type="scientific">Dietzia cinnamea</name>
    <dbReference type="NCBI Taxonomy" id="321318"/>
    <lineage>
        <taxon>Bacteria</taxon>
        <taxon>Bacillati</taxon>
        <taxon>Actinomycetota</taxon>
        <taxon>Actinomycetes</taxon>
        <taxon>Mycobacteriales</taxon>
        <taxon>Dietziaceae</taxon>
        <taxon>Dietzia</taxon>
    </lineage>
</organism>
<dbReference type="EMBL" id="JBFTEZ010000002">
    <property type="protein sequence ID" value="MEX6463583.1"/>
    <property type="molecule type" value="Genomic_DNA"/>
</dbReference>
<keyword evidence="1" id="KW-1133">Transmembrane helix</keyword>
<name>A0AAW5Q7K6_9ACTN</name>
<reference evidence="2" key="1">
    <citation type="submission" date="2022-04" db="EMBL/GenBank/DDBJ databases">
        <title>Human microbiome associated bacterial genomes.</title>
        <authorList>
            <person name="Sandstrom S."/>
            <person name="Salamzade R."/>
            <person name="Kalan L.R."/>
        </authorList>
    </citation>
    <scope>NUCLEOTIDE SEQUENCE</scope>
    <source>
        <strain evidence="2">P3-SID1762</strain>
    </source>
</reference>
<dbReference type="RefSeq" id="WP_061229380.1">
    <property type="nucleotide sequence ID" value="NZ_CP143053.1"/>
</dbReference>
<accession>A0AAW5Q7K6</accession>
<keyword evidence="1" id="KW-0812">Transmembrane</keyword>
<dbReference type="Proteomes" id="UP001206890">
    <property type="component" value="Unassembled WGS sequence"/>
</dbReference>
<evidence type="ECO:0000313" key="5">
    <source>
        <dbReference type="Proteomes" id="UP001560293"/>
    </source>
</evidence>
<dbReference type="GeneID" id="89531886"/>
<protein>
    <submittedName>
        <fullName evidence="2">DUF2613 domain-containing protein</fullName>
    </submittedName>
</protein>